<dbReference type="PROSITE" id="PS50837">
    <property type="entry name" value="NACHT"/>
    <property type="match status" value="1"/>
</dbReference>
<dbReference type="InterPro" id="IPR007111">
    <property type="entry name" value="NACHT_NTPase"/>
</dbReference>
<dbReference type="Pfam" id="PF24883">
    <property type="entry name" value="NPHP3_N"/>
    <property type="match status" value="1"/>
</dbReference>
<dbReference type="OrthoDB" id="3014077at2759"/>
<proteinExistence type="predicted"/>
<evidence type="ECO:0000256" key="1">
    <source>
        <dbReference type="ARBA" id="ARBA00022737"/>
    </source>
</evidence>
<sequence length="654" mass="73589">MQSSTFSERSTAGVFSNSSDFILNLYNSVVGDVHETPDNFLATLARYTIRGAEFDSSERDPPPRCHPGTRKAIVDRIWHWFCNPRRTKRMLWLVGPAGVGKSAIMQTLAELVVGKAILATLFFSVNGRNNAARVIVTLAYRIAVQYPPYREFLRTRLAGDSKLMEKSITAQFSALIVDPFITLGIYKGPHPLIFIIDGLDECKGATEQCLLLGLISYFSISFPDAPLLWVMAGRPEAHITTFLSCKRLLPCYDKEEVVINSTEACQDMERFLRAEFQRIRASNPVIRSLFPQWPTENDFLKLLMAAGGLFAYAATGARFIGDPMYGDPISRFQLVLRLIDASIPLPVPENPASTNHPMAHLRALYRHILSQITPDTLPHTIEILAYVILPYWDCPALAFMCTWLGMAPQVVYRALHHLHSVLSIPSPGDARNEGVIVYHKSFSDFLLDSQLSGIETGTEDDEFYRNAVRGLRILSNIPRTGSDLHQYIVPLWPYIEPASPDLEDDQLFIYTGACDEVAHLSDVLRSGKIPLPTIIHGLMVVNWEYDGSEPDLLPDIFDGNSEISKRLDDEGGFLDVPVKFPDLDIFLPVGPLNLHLYQPHNLPSAQKRRKPLKALETSDSRTQVLLSYLEYAKSHTRRLYKSIHREWLPRVGAL</sequence>
<protein>
    <recommendedName>
        <fullName evidence="2">NACHT domain-containing protein</fullName>
    </recommendedName>
</protein>
<dbReference type="SUPFAM" id="SSF52540">
    <property type="entry name" value="P-loop containing nucleoside triphosphate hydrolases"/>
    <property type="match status" value="1"/>
</dbReference>
<dbReference type="InterPro" id="IPR056884">
    <property type="entry name" value="NPHP3-like_N"/>
</dbReference>
<keyword evidence="1" id="KW-0677">Repeat</keyword>
<evidence type="ECO:0000313" key="4">
    <source>
        <dbReference type="Proteomes" id="UP000559027"/>
    </source>
</evidence>
<dbReference type="PANTHER" id="PTHR10039:SF14">
    <property type="entry name" value="NACHT DOMAIN-CONTAINING PROTEIN"/>
    <property type="match status" value="1"/>
</dbReference>
<organism evidence="3 4">
    <name type="scientific">Leucocoprinus leucothites</name>
    <dbReference type="NCBI Taxonomy" id="201217"/>
    <lineage>
        <taxon>Eukaryota</taxon>
        <taxon>Fungi</taxon>
        <taxon>Dikarya</taxon>
        <taxon>Basidiomycota</taxon>
        <taxon>Agaricomycotina</taxon>
        <taxon>Agaricomycetes</taxon>
        <taxon>Agaricomycetidae</taxon>
        <taxon>Agaricales</taxon>
        <taxon>Agaricineae</taxon>
        <taxon>Agaricaceae</taxon>
        <taxon>Leucocoprinus</taxon>
    </lineage>
</organism>
<reference evidence="3 4" key="1">
    <citation type="journal article" date="2020" name="ISME J.">
        <title>Uncovering the hidden diversity of litter-decomposition mechanisms in mushroom-forming fungi.</title>
        <authorList>
            <person name="Floudas D."/>
            <person name="Bentzer J."/>
            <person name="Ahren D."/>
            <person name="Johansson T."/>
            <person name="Persson P."/>
            <person name="Tunlid A."/>
        </authorList>
    </citation>
    <scope>NUCLEOTIDE SEQUENCE [LARGE SCALE GENOMIC DNA]</scope>
    <source>
        <strain evidence="3 4">CBS 146.42</strain>
    </source>
</reference>
<feature type="domain" description="NACHT" evidence="2">
    <location>
        <begin position="89"/>
        <end position="237"/>
    </location>
</feature>
<dbReference type="EMBL" id="JAACJO010000001">
    <property type="protein sequence ID" value="KAF5363749.1"/>
    <property type="molecule type" value="Genomic_DNA"/>
</dbReference>
<dbReference type="PANTHER" id="PTHR10039">
    <property type="entry name" value="AMELOGENIN"/>
    <property type="match status" value="1"/>
</dbReference>
<dbReference type="InterPro" id="IPR027417">
    <property type="entry name" value="P-loop_NTPase"/>
</dbReference>
<keyword evidence="4" id="KW-1185">Reference proteome</keyword>
<dbReference type="Gene3D" id="3.40.50.300">
    <property type="entry name" value="P-loop containing nucleotide triphosphate hydrolases"/>
    <property type="match status" value="1"/>
</dbReference>
<accession>A0A8H5GFA4</accession>
<evidence type="ECO:0000313" key="3">
    <source>
        <dbReference type="EMBL" id="KAF5363749.1"/>
    </source>
</evidence>
<evidence type="ECO:0000259" key="2">
    <source>
        <dbReference type="PROSITE" id="PS50837"/>
    </source>
</evidence>
<comment type="caution">
    <text evidence="3">The sequence shown here is derived from an EMBL/GenBank/DDBJ whole genome shotgun (WGS) entry which is preliminary data.</text>
</comment>
<dbReference type="Proteomes" id="UP000559027">
    <property type="component" value="Unassembled WGS sequence"/>
</dbReference>
<gene>
    <name evidence="3" type="ORF">D9756_000191</name>
</gene>
<dbReference type="AlphaFoldDB" id="A0A8H5GFA4"/>
<name>A0A8H5GFA4_9AGAR</name>